<accession>A0A5N5XB81</accession>
<sequence>MVGCYQVGKSEEVSENPPTVLILVNVRSTRETIIRILAQYDLNMVAVEIAKDVISRSGFIVGDLDRAAFKGSVKPGRSLGIQADNMAASAFGGYLELKYPRSGEWRKFGLTCFHCVLPHEERTPQAISELCKGWRENGIQMNEHNAKRHLRMHSPSLVDMHRKLQLLESEITEGESGETYKKGSEMEKEGLLDMMSEIGKRTFLSRKAEIDNQKNFVQEIRDFCARNSYQLGSVVAASGFRHRKVPSIAKSDSLMNVDWGLIQIEGVREGPNEPVGAREDIPA</sequence>
<organism evidence="1 2">
    <name type="scientific">Aspergillus leporis</name>
    <dbReference type="NCBI Taxonomy" id="41062"/>
    <lineage>
        <taxon>Eukaryota</taxon>
        <taxon>Fungi</taxon>
        <taxon>Dikarya</taxon>
        <taxon>Ascomycota</taxon>
        <taxon>Pezizomycotina</taxon>
        <taxon>Eurotiomycetes</taxon>
        <taxon>Eurotiomycetidae</taxon>
        <taxon>Eurotiales</taxon>
        <taxon>Aspergillaceae</taxon>
        <taxon>Aspergillus</taxon>
        <taxon>Aspergillus subgen. Circumdati</taxon>
    </lineage>
</organism>
<dbReference type="Proteomes" id="UP000326565">
    <property type="component" value="Unassembled WGS sequence"/>
</dbReference>
<keyword evidence="2" id="KW-1185">Reference proteome</keyword>
<dbReference type="AlphaFoldDB" id="A0A5N5XB81"/>
<evidence type="ECO:0000313" key="1">
    <source>
        <dbReference type="EMBL" id="KAB8077385.1"/>
    </source>
</evidence>
<dbReference type="OrthoDB" id="5424209at2759"/>
<gene>
    <name evidence="1" type="ORF">BDV29DRAFT_153772</name>
</gene>
<proteinExistence type="predicted"/>
<name>A0A5N5XB81_9EURO</name>
<protein>
    <submittedName>
        <fullName evidence="1">Uncharacterized protein</fullName>
    </submittedName>
</protein>
<dbReference type="EMBL" id="ML732169">
    <property type="protein sequence ID" value="KAB8077385.1"/>
    <property type="molecule type" value="Genomic_DNA"/>
</dbReference>
<reference evidence="1 2" key="1">
    <citation type="submission" date="2019-04" db="EMBL/GenBank/DDBJ databases">
        <title>Friends and foes A comparative genomics study of 23 Aspergillus species from section Flavi.</title>
        <authorList>
            <consortium name="DOE Joint Genome Institute"/>
            <person name="Kjaerbolling I."/>
            <person name="Vesth T."/>
            <person name="Frisvad J.C."/>
            <person name="Nybo J.L."/>
            <person name="Theobald S."/>
            <person name="Kildgaard S."/>
            <person name="Isbrandt T."/>
            <person name="Kuo A."/>
            <person name="Sato A."/>
            <person name="Lyhne E.K."/>
            <person name="Kogle M.E."/>
            <person name="Wiebenga A."/>
            <person name="Kun R.S."/>
            <person name="Lubbers R.J."/>
            <person name="Makela M.R."/>
            <person name="Barry K."/>
            <person name="Chovatia M."/>
            <person name="Clum A."/>
            <person name="Daum C."/>
            <person name="Haridas S."/>
            <person name="He G."/>
            <person name="LaButti K."/>
            <person name="Lipzen A."/>
            <person name="Mondo S."/>
            <person name="Riley R."/>
            <person name="Salamov A."/>
            <person name="Simmons B.A."/>
            <person name="Magnuson J.K."/>
            <person name="Henrissat B."/>
            <person name="Mortensen U.H."/>
            <person name="Larsen T.O."/>
            <person name="Devries R.P."/>
            <person name="Grigoriev I.V."/>
            <person name="Machida M."/>
            <person name="Baker S.E."/>
            <person name="Andersen M.R."/>
        </authorList>
    </citation>
    <scope>NUCLEOTIDE SEQUENCE [LARGE SCALE GENOMIC DNA]</scope>
    <source>
        <strain evidence="1 2">CBS 151.66</strain>
    </source>
</reference>
<evidence type="ECO:0000313" key="2">
    <source>
        <dbReference type="Proteomes" id="UP000326565"/>
    </source>
</evidence>